<dbReference type="EC" id="4.2.1.33" evidence="6"/>
<dbReference type="SUPFAM" id="SSF52016">
    <property type="entry name" value="LeuD/IlvD-like"/>
    <property type="match status" value="1"/>
</dbReference>
<evidence type="ECO:0000256" key="5">
    <source>
        <dbReference type="ARBA" id="ARBA00011271"/>
    </source>
</evidence>
<dbReference type="PANTHER" id="PTHR43345:SF5">
    <property type="entry name" value="3-ISOPROPYLMALATE DEHYDRATASE SMALL SUBUNIT"/>
    <property type="match status" value="1"/>
</dbReference>
<dbReference type="InterPro" id="IPR004431">
    <property type="entry name" value="3-IsopropMal_deHydase_ssu"/>
</dbReference>
<gene>
    <name evidence="12" type="primary">leuD_2</name>
    <name evidence="12" type="ORF">GCM10007854_20910</name>
</gene>
<keyword evidence="7" id="KW-0432">Leucine biosynthesis</keyword>
<dbReference type="PANTHER" id="PTHR43345">
    <property type="entry name" value="3-ISOPROPYLMALATE DEHYDRATASE SMALL SUBUNIT 2-RELATED-RELATED"/>
    <property type="match status" value="1"/>
</dbReference>
<dbReference type="EMBL" id="BSNJ01000004">
    <property type="protein sequence ID" value="GLQ21136.1"/>
    <property type="molecule type" value="Genomic_DNA"/>
</dbReference>
<dbReference type="NCBIfam" id="NF002458">
    <property type="entry name" value="PRK01641.1"/>
    <property type="match status" value="1"/>
</dbReference>
<evidence type="ECO:0000256" key="9">
    <source>
        <dbReference type="ARBA" id="ARBA00023239"/>
    </source>
</evidence>
<evidence type="ECO:0000256" key="10">
    <source>
        <dbReference type="ARBA" id="ARBA00023304"/>
    </source>
</evidence>
<comment type="catalytic activity">
    <reaction evidence="1">
        <text>(2R,3S)-3-isopropylmalate = (2S)-2-isopropylmalate</text>
        <dbReference type="Rhea" id="RHEA:32287"/>
        <dbReference type="ChEBI" id="CHEBI:1178"/>
        <dbReference type="ChEBI" id="CHEBI:35121"/>
        <dbReference type="EC" id="4.2.1.33"/>
    </reaction>
</comment>
<dbReference type="CDD" id="cd01577">
    <property type="entry name" value="IPMI_Swivel"/>
    <property type="match status" value="1"/>
</dbReference>
<keyword evidence="8" id="KW-0028">Amino-acid biosynthesis</keyword>
<feature type="domain" description="Aconitase A/isopropylmalate dehydratase small subunit swivel" evidence="11">
    <location>
        <begin position="4"/>
        <end position="123"/>
    </location>
</feature>
<keyword evidence="10" id="KW-0100">Branched-chain amino acid biosynthesis</keyword>
<evidence type="ECO:0000313" key="13">
    <source>
        <dbReference type="Proteomes" id="UP001161390"/>
    </source>
</evidence>
<evidence type="ECO:0000256" key="4">
    <source>
        <dbReference type="ARBA" id="ARBA00009845"/>
    </source>
</evidence>
<reference evidence="12" key="1">
    <citation type="journal article" date="2014" name="Int. J. Syst. Evol. Microbiol.">
        <title>Complete genome of a new Firmicutes species belonging to the dominant human colonic microbiota ('Ruminococcus bicirculans') reveals two chromosomes and a selective capacity to utilize plant glucans.</title>
        <authorList>
            <consortium name="NISC Comparative Sequencing Program"/>
            <person name="Wegmann U."/>
            <person name="Louis P."/>
            <person name="Goesmann A."/>
            <person name="Henrissat B."/>
            <person name="Duncan S.H."/>
            <person name="Flint H.J."/>
        </authorList>
    </citation>
    <scope>NUCLEOTIDE SEQUENCE</scope>
    <source>
        <strain evidence="12">NBRC 108216</strain>
    </source>
</reference>
<dbReference type="NCBIfam" id="TIGR00171">
    <property type="entry name" value="leuD"/>
    <property type="match status" value="1"/>
</dbReference>
<keyword evidence="13" id="KW-1185">Reference proteome</keyword>
<organism evidence="12 13">
    <name type="scientific">Algimonas porphyrae</name>
    <dbReference type="NCBI Taxonomy" id="1128113"/>
    <lineage>
        <taxon>Bacteria</taxon>
        <taxon>Pseudomonadati</taxon>
        <taxon>Pseudomonadota</taxon>
        <taxon>Alphaproteobacteria</taxon>
        <taxon>Maricaulales</taxon>
        <taxon>Robiginitomaculaceae</taxon>
        <taxon>Algimonas</taxon>
    </lineage>
</organism>
<evidence type="ECO:0000256" key="8">
    <source>
        <dbReference type="ARBA" id="ARBA00022605"/>
    </source>
</evidence>
<accession>A0ABQ5V108</accession>
<evidence type="ECO:0000313" key="12">
    <source>
        <dbReference type="EMBL" id="GLQ21136.1"/>
    </source>
</evidence>
<evidence type="ECO:0000256" key="7">
    <source>
        <dbReference type="ARBA" id="ARBA00022430"/>
    </source>
</evidence>
<sequence length="191" mass="20876">MAEPLTKLTSRTVVLPAENIDTDQIIPARFLTVTSRDGLGVHAFHDWRWHDDGSPTDHMLNSTEAQAAQILVGGHNFGCGSSREHAPWALTDYGFRVIISSEIADIFRTNSVKNGLLPIVIDRGAHQWLLDHPGAEVSVDLSTRLVHLPGNGGTYAFEVDDFSAHCLMEGVDELGYLEGQTDAIAAFEANR</sequence>
<evidence type="ECO:0000256" key="1">
    <source>
        <dbReference type="ARBA" id="ARBA00000491"/>
    </source>
</evidence>
<name>A0ABQ5V108_9PROT</name>
<keyword evidence="9" id="KW-0456">Lyase</keyword>
<evidence type="ECO:0000256" key="2">
    <source>
        <dbReference type="ARBA" id="ARBA00002695"/>
    </source>
</evidence>
<comment type="pathway">
    <text evidence="3">Amino-acid biosynthesis; L-leucine biosynthesis; L-leucine from 3-methyl-2-oxobutanoate: step 2/4.</text>
</comment>
<dbReference type="Gene3D" id="3.20.19.10">
    <property type="entry name" value="Aconitase, domain 4"/>
    <property type="match status" value="1"/>
</dbReference>
<dbReference type="InterPro" id="IPR050075">
    <property type="entry name" value="LeuD"/>
</dbReference>
<evidence type="ECO:0000259" key="11">
    <source>
        <dbReference type="Pfam" id="PF00694"/>
    </source>
</evidence>
<evidence type="ECO:0000256" key="6">
    <source>
        <dbReference type="ARBA" id="ARBA00011998"/>
    </source>
</evidence>
<comment type="subunit">
    <text evidence="5">Heterodimer of LeuC and LeuD.</text>
</comment>
<dbReference type="InterPro" id="IPR015928">
    <property type="entry name" value="Aconitase/3IPM_dehydase_swvl"/>
</dbReference>
<protein>
    <recommendedName>
        <fullName evidence="6">3-isopropylmalate dehydratase</fullName>
        <ecNumber evidence="6">4.2.1.33</ecNumber>
    </recommendedName>
</protein>
<reference evidence="12" key="2">
    <citation type="submission" date="2023-01" db="EMBL/GenBank/DDBJ databases">
        <title>Draft genome sequence of Algimonas porphyrae strain NBRC 108216.</title>
        <authorList>
            <person name="Sun Q."/>
            <person name="Mori K."/>
        </authorList>
    </citation>
    <scope>NUCLEOTIDE SEQUENCE</scope>
    <source>
        <strain evidence="12">NBRC 108216</strain>
    </source>
</reference>
<proteinExistence type="inferred from homology"/>
<dbReference type="InterPro" id="IPR033940">
    <property type="entry name" value="IPMI_Swivel"/>
</dbReference>
<dbReference type="RefSeq" id="WP_284372378.1">
    <property type="nucleotide sequence ID" value="NZ_BSNJ01000004.1"/>
</dbReference>
<dbReference type="InterPro" id="IPR000573">
    <property type="entry name" value="AconitaseA/IPMdHydase_ssu_swvl"/>
</dbReference>
<evidence type="ECO:0000256" key="3">
    <source>
        <dbReference type="ARBA" id="ARBA00004729"/>
    </source>
</evidence>
<dbReference type="Proteomes" id="UP001161390">
    <property type="component" value="Unassembled WGS sequence"/>
</dbReference>
<comment type="function">
    <text evidence="2">Catalyzes the isomerization between 2-isopropylmalate and 3-isopropylmalate, via the formation of 2-isopropylmaleate.</text>
</comment>
<comment type="caution">
    <text evidence="12">The sequence shown here is derived from an EMBL/GenBank/DDBJ whole genome shotgun (WGS) entry which is preliminary data.</text>
</comment>
<comment type="similarity">
    <text evidence="4">Belongs to the LeuD family. LeuD type 1 subfamily.</text>
</comment>
<dbReference type="Pfam" id="PF00694">
    <property type="entry name" value="Aconitase_C"/>
    <property type="match status" value="1"/>
</dbReference>